<dbReference type="EMBL" id="GL377578">
    <property type="protein sequence ID" value="EFJ29234.1"/>
    <property type="molecule type" value="Genomic_DNA"/>
</dbReference>
<organism evidence="2">
    <name type="scientific">Selaginella moellendorffii</name>
    <name type="common">Spikemoss</name>
    <dbReference type="NCBI Taxonomy" id="88036"/>
    <lineage>
        <taxon>Eukaryota</taxon>
        <taxon>Viridiplantae</taxon>
        <taxon>Streptophyta</taxon>
        <taxon>Embryophyta</taxon>
        <taxon>Tracheophyta</taxon>
        <taxon>Lycopodiopsida</taxon>
        <taxon>Selaginellales</taxon>
        <taxon>Selaginellaceae</taxon>
        <taxon>Selaginella</taxon>
    </lineage>
</organism>
<dbReference type="STRING" id="88036.D8RG47"/>
<dbReference type="HOGENOM" id="CLU_858927_0_0_1"/>
<dbReference type="InterPro" id="IPR036291">
    <property type="entry name" value="NAD(P)-bd_dom_sf"/>
</dbReference>
<reference evidence="1 2" key="1">
    <citation type="journal article" date="2011" name="Science">
        <title>The Selaginella genome identifies genetic changes associated with the evolution of vascular plants.</title>
        <authorList>
            <person name="Banks J.A."/>
            <person name="Nishiyama T."/>
            <person name="Hasebe M."/>
            <person name="Bowman J.L."/>
            <person name="Gribskov M."/>
            <person name="dePamphilis C."/>
            <person name="Albert V.A."/>
            <person name="Aono N."/>
            <person name="Aoyama T."/>
            <person name="Ambrose B.A."/>
            <person name="Ashton N.W."/>
            <person name="Axtell M.J."/>
            <person name="Barker E."/>
            <person name="Barker M.S."/>
            <person name="Bennetzen J.L."/>
            <person name="Bonawitz N.D."/>
            <person name="Chapple C."/>
            <person name="Cheng C."/>
            <person name="Correa L.G."/>
            <person name="Dacre M."/>
            <person name="DeBarry J."/>
            <person name="Dreyer I."/>
            <person name="Elias M."/>
            <person name="Engstrom E.M."/>
            <person name="Estelle M."/>
            <person name="Feng L."/>
            <person name="Finet C."/>
            <person name="Floyd S.K."/>
            <person name="Frommer W.B."/>
            <person name="Fujita T."/>
            <person name="Gramzow L."/>
            <person name="Gutensohn M."/>
            <person name="Harholt J."/>
            <person name="Hattori M."/>
            <person name="Heyl A."/>
            <person name="Hirai T."/>
            <person name="Hiwatashi Y."/>
            <person name="Ishikawa M."/>
            <person name="Iwata M."/>
            <person name="Karol K.G."/>
            <person name="Koehler B."/>
            <person name="Kolukisaoglu U."/>
            <person name="Kubo M."/>
            <person name="Kurata T."/>
            <person name="Lalonde S."/>
            <person name="Li K."/>
            <person name="Li Y."/>
            <person name="Litt A."/>
            <person name="Lyons E."/>
            <person name="Manning G."/>
            <person name="Maruyama T."/>
            <person name="Michael T.P."/>
            <person name="Mikami K."/>
            <person name="Miyazaki S."/>
            <person name="Morinaga S."/>
            <person name="Murata T."/>
            <person name="Mueller-Roeber B."/>
            <person name="Nelson D.R."/>
            <person name="Obara M."/>
            <person name="Oguri Y."/>
            <person name="Olmstead R.G."/>
            <person name="Onodera N."/>
            <person name="Petersen B.L."/>
            <person name="Pils B."/>
            <person name="Prigge M."/>
            <person name="Rensing S.A."/>
            <person name="Riano-Pachon D.M."/>
            <person name="Roberts A.W."/>
            <person name="Sato Y."/>
            <person name="Scheller H.V."/>
            <person name="Schulz B."/>
            <person name="Schulz C."/>
            <person name="Shakirov E.V."/>
            <person name="Shibagaki N."/>
            <person name="Shinohara N."/>
            <person name="Shippen D.E."/>
            <person name="Soerensen I."/>
            <person name="Sotooka R."/>
            <person name="Sugimoto N."/>
            <person name="Sugita M."/>
            <person name="Sumikawa N."/>
            <person name="Tanurdzic M."/>
            <person name="Theissen G."/>
            <person name="Ulvskov P."/>
            <person name="Wakazuki S."/>
            <person name="Weng J.K."/>
            <person name="Willats W.W."/>
            <person name="Wipf D."/>
            <person name="Wolf P.G."/>
            <person name="Yang L."/>
            <person name="Zimmer A.D."/>
            <person name="Zhu Q."/>
            <person name="Mitros T."/>
            <person name="Hellsten U."/>
            <person name="Loque D."/>
            <person name="Otillar R."/>
            <person name="Salamov A."/>
            <person name="Schmutz J."/>
            <person name="Shapiro H."/>
            <person name="Lindquist E."/>
            <person name="Lucas S."/>
            <person name="Rokhsar D."/>
            <person name="Grigoriev I.V."/>
        </authorList>
    </citation>
    <scope>NUCLEOTIDE SEQUENCE [LARGE SCALE GENOMIC DNA]</scope>
</reference>
<evidence type="ECO:0000313" key="1">
    <source>
        <dbReference type="EMBL" id="EFJ29234.1"/>
    </source>
</evidence>
<accession>D8RG47</accession>
<name>D8RG47_SELML</name>
<evidence type="ECO:0000313" key="2">
    <source>
        <dbReference type="Proteomes" id="UP000001514"/>
    </source>
</evidence>
<protein>
    <submittedName>
        <fullName evidence="1">Uncharacterized protein</fullName>
    </submittedName>
</protein>
<proteinExistence type="predicted"/>
<dbReference type="Gene3D" id="3.90.180.10">
    <property type="entry name" value="Medium-chain alcohol dehydrogenases, catalytic domain"/>
    <property type="match status" value="1"/>
</dbReference>
<dbReference type="Gramene" id="EFJ29234">
    <property type="protein sequence ID" value="EFJ29234"/>
    <property type="gene ID" value="SELMODRAFT_410869"/>
</dbReference>
<dbReference type="KEGG" id="smo:SELMODRAFT_410869"/>
<keyword evidence="2" id="KW-1185">Reference proteome</keyword>
<dbReference type="Gene3D" id="3.40.50.720">
    <property type="entry name" value="NAD(P)-binding Rossmann-like Domain"/>
    <property type="match status" value="1"/>
</dbReference>
<gene>
    <name evidence="1" type="ORF">SELMODRAFT_410869</name>
</gene>
<dbReference type="AlphaFoldDB" id="D8RG47"/>
<dbReference type="InterPro" id="IPR052585">
    <property type="entry name" value="Lipid_raft_assoc_Zn_ADH"/>
</dbReference>
<dbReference type="PANTHER" id="PTHR43482:SF1">
    <property type="entry name" value="PROTEIN AST1-RELATED"/>
    <property type="match status" value="1"/>
</dbReference>
<sequence>MVVAVAILDFGCRQKVLIMGWEGRWALAVIQLALATGCSVAATCGKRSCSPAEESGAEELQAMDVSSDFPRYHPPLVQTFRKTSTFQNTTYLGEAVKLADKYGLIVGGGIATATLLRKRMQYTQSHGIACADYSWLIMRTDAEGLEQIARLAKEVRRVKIPVGEAFCLDEFESSHGESRQSGSPKTLRKHFLSVKTGVFRTLSSCFTVQRITIAATGLADAVVQGSLVIGGGPQRYMQALVADTAGRNFTKFHASTLSELLHRVWRQNKRPLLSLALVYLVTPRFFLTEDVHSAALGDWFPVLIIACREVDHGSLPHRRPESHR</sequence>
<dbReference type="PANTHER" id="PTHR43482">
    <property type="entry name" value="PROTEIN AST1-RELATED"/>
    <property type="match status" value="1"/>
</dbReference>
<dbReference type="SUPFAM" id="SSF51735">
    <property type="entry name" value="NAD(P)-binding Rossmann-fold domains"/>
    <property type="match status" value="1"/>
</dbReference>
<dbReference type="eggNOG" id="KOG1198">
    <property type="taxonomic scope" value="Eukaryota"/>
</dbReference>
<dbReference type="Proteomes" id="UP000001514">
    <property type="component" value="Unassembled WGS sequence"/>
</dbReference>
<dbReference type="InParanoid" id="D8RG47"/>